<organism evidence="5 6">
    <name type="scientific">Oceanococcus atlanticus</name>
    <dbReference type="NCBI Taxonomy" id="1317117"/>
    <lineage>
        <taxon>Bacteria</taxon>
        <taxon>Pseudomonadati</taxon>
        <taxon>Pseudomonadota</taxon>
        <taxon>Gammaproteobacteria</taxon>
        <taxon>Chromatiales</taxon>
        <taxon>Oceanococcaceae</taxon>
        <taxon>Oceanococcus</taxon>
    </lineage>
</organism>
<evidence type="ECO:0000313" key="6">
    <source>
        <dbReference type="Proteomes" id="UP000192342"/>
    </source>
</evidence>
<name>A0A1Y1SFS9_9GAMM</name>
<keyword evidence="6" id="KW-1185">Reference proteome</keyword>
<dbReference type="SMART" id="SM00563">
    <property type="entry name" value="PlsC"/>
    <property type="match status" value="1"/>
</dbReference>
<comment type="caution">
    <text evidence="5">The sequence shown here is derived from an EMBL/GenBank/DDBJ whole genome shotgun (WGS) entry which is preliminary data.</text>
</comment>
<dbReference type="Pfam" id="PF01553">
    <property type="entry name" value="Acyltransferase"/>
    <property type="match status" value="1"/>
</dbReference>
<dbReference type="InterPro" id="IPR002123">
    <property type="entry name" value="Plipid/glycerol_acylTrfase"/>
</dbReference>
<dbReference type="Proteomes" id="UP000192342">
    <property type="component" value="Unassembled WGS sequence"/>
</dbReference>
<feature type="domain" description="Phospholipid/glycerol acyltransferase" evidence="4">
    <location>
        <begin position="49"/>
        <end position="158"/>
    </location>
</feature>
<dbReference type="GO" id="GO:0006654">
    <property type="term" value="P:phosphatidic acid biosynthetic process"/>
    <property type="evidence" value="ECO:0007669"/>
    <property type="project" value="TreeGrafter"/>
</dbReference>
<keyword evidence="2 5" id="KW-0808">Transferase</keyword>
<evidence type="ECO:0000256" key="2">
    <source>
        <dbReference type="ARBA" id="ARBA00022679"/>
    </source>
</evidence>
<dbReference type="OrthoDB" id="9796839at2"/>
<comment type="pathway">
    <text evidence="1">Lipid metabolism.</text>
</comment>
<dbReference type="AlphaFoldDB" id="A0A1Y1SFS9"/>
<evidence type="ECO:0000256" key="3">
    <source>
        <dbReference type="ARBA" id="ARBA00023315"/>
    </source>
</evidence>
<dbReference type="GO" id="GO:0003841">
    <property type="term" value="F:1-acylglycerol-3-phosphate O-acyltransferase activity"/>
    <property type="evidence" value="ECO:0007669"/>
    <property type="project" value="TreeGrafter"/>
</dbReference>
<dbReference type="PANTHER" id="PTHR10434:SF9">
    <property type="entry name" value="PHOSPHOLIPID_GLYCEROL ACYLTRANSFERASE DOMAIN-CONTAINING PROTEIN"/>
    <property type="match status" value="1"/>
</dbReference>
<sequence>MAGKPVIEAEFGPRFPRRGNAFSRAFGRVLMRLLGWRIVGSPPNEPKLMVVAIPHTSNWDGVILLLAMLAAGLDLRWVGKHTLFRGYTGKLLRWAGGVSVNRAKAQDFVGSVAQTYRDSDSLALIIAPEGTRKPTARWKTGFHRIAQQAGVPIVIGYMDYARKTVGFGPGMDASEDFDDYVAQMAHFIRDVRPRHPQNFILPQRENEPSEQR</sequence>
<dbReference type="STRING" id="1317117.ATO7_10842"/>
<dbReference type="SUPFAM" id="SSF69593">
    <property type="entry name" value="Glycerol-3-phosphate (1)-acyltransferase"/>
    <property type="match status" value="1"/>
</dbReference>
<dbReference type="PANTHER" id="PTHR10434">
    <property type="entry name" value="1-ACYL-SN-GLYCEROL-3-PHOSPHATE ACYLTRANSFERASE"/>
    <property type="match status" value="1"/>
</dbReference>
<evidence type="ECO:0000313" key="5">
    <source>
        <dbReference type="EMBL" id="ORE87534.1"/>
    </source>
</evidence>
<protein>
    <submittedName>
        <fullName evidence="5">Phospholipid/glycerol acyltransferase</fullName>
    </submittedName>
</protein>
<accession>A0A1Y1SFS9</accession>
<keyword evidence="3 5" id="KW-0012">Acyltransferase</keyword>
<evidence type="ECO:0000256" key="1">
    <source>
        <dbReference type="ARBA" id="ARBA00005189"/>
    </source>
</evidence>
<reference evidence="5 6" key="1">
    <citation type="submission" date="2013-04" db="EMBL/GenBank/DDBJ databases">
        <title>Oceanococcus atlanticus 22II-S10r2 Genome Sequencing.</title>
        <authorList>
            <person name="Lai Q."/>
            <person name="Li G."/>
            <person name="Shao Z."/>
        </authorList>
    </citation>
    <scope>NUCLEOTIDE SEQUENCE [LARGE SCALE GENOMIC DNA]</scope>
    <source>
        <strain evidence="5 6">22II-S10r2</strain>
    </source>
</reference>
<dbReference type="EMBL" id="AQQV01000002">
    <property type="protein sequence ID" value="ORE87534.1"/>
    <property type="molecule type" value="Genomic_DNA"/>
</dbReference>
<evidence type="ECO:0000259" key="4">
    <source>
        <dbReference type="SMART" id="SM00563"/>
    </source>
</evidence>
<proteinExistence type="predicted"/>
<gene>
    <name evidence="5" type="ORF">ATO7_10842</name>
</gene>
<dbReference type="RefSeq" id="WP_083561757.1">
    <property type="nucleotide sequence ID" value="NZ_AQQV01000002.1"/>
</dbReference>